<evidence type="ECO:0000313" key="2">
    <source>
        <dbReference type="Proteomes" id="UP001460888"/>
    </source>
</evidence>
<proteinExistence type="predicted"/>
<accession>A0ABV2AY91</accession>
<gene>
    <name evidence="1" type="ORF">SADO_05085</name>
</gene>
<dbReference type="SUPFAM" id="SSF52151">
    <property type="entry name" value="FabD/lysophospholipase-like"/>
    <property type="match status" value="1"/>
</dbReference>
<organism evidence="1 2">
    <name type="scientific">Salinisphaera dokdonensis CL-ES53</name>
    <dbReference type="NCBI Taxonomy" id="1304272"/>
    <lineage>
        <taxon>Bacteria</taxon>
        <taxon>Pseudomonadati</taxon>
        <taxon>Pseudomonadota</taxon>
        <taxon>Gammaproteobacteria</taxon>
        <taxon>Salinisphaerales</taxon>
        <taxon>Salinisphaeraceae</taxon>
        <taxon>Salinisphaera</taxon>
    </lineage>
</organism>
<dbReference type="InterPro" id="IPR016035">
    <property type="entry name" value="Acyl_Trfase/lysoPLipase"/>
</dbReference>
<evidence type="ECO:0008006" key="3">
    <source>
        <dbReference type="Google" id="ProtNLM"/>
    </source>
</evidence>
<dbReference type="Proteomes" id="UP001460888">
    <property type="component" value="Unassembled WGS sequence"/>
</dbReference>
<protein>
    <recommendedName>
        <fullName evidence="3">Alpha/beta hydrolase</fullName>
    </recommendedName>
</protein>
<dbReference type="EMBL" id="APND01000001">
    <property type="protein sequence ID" value="MES1928606.1"/>
    <property type="molecule type" value="Genomic_DNA"/>
</dbReference>
<name>A0ABV2AY91_9GAMM</name>
<keyword evidence="2" id="KW-1185">Reference proteome</keyword>
<comment type="caution">
    <text evidence="1">The sequence shown here is derived from an EMBL/GenBank/DDBJ whole genome shotgun (WGS) entry which is preliminary data.</text>
</comment>
<reference evidence="1 2" key="1">
    <citation type="submission" date="2013-03" db="EMBL/GenBank/DDBJ databases">
        <title>Salinisphaera dokdonensis CL-ES53 Genome Sequencing.</title>
        <authorList>
            <person name="Li C."/>
            <person name="Lai Q."/>
            <person name="Shao Z."/>
        </authorList>
    </citation>
    <scope>NUCLEOTIDE SEQUENCE [LARGE SCALE GENOMIC DNA]</scope>
    <source>
        <strain evidence="1 2">CL-ES53</strain>
    </source>
</reference>
<evidence type="ECO:0000313" key="1">
    <source>
        <dbReference type="EMBL" id="MES1928606.1"/>
    </source>
</evidence>
<sequence>MAFDDVLTIRAGRAAYAALKKDGFSPRQVGAMSGAAGGPKWLILSALDRYLFGDWLAQGDASHPIEMVGSSIGAWRFAAACDRVDPVGAINRLESAYLSQRYSERADRNEISGTIRGILDTFLTDDVLDGVLTHPRYHLHVVTVRSRLLTRSESRGVLAAGSAISALGNVVSRRTLNWFFERVVFSRNQGSVQWANDGLSRRTVGLTAANVRDAVYASGNVPLAMRGVVDPPGAPRGIYRDGGIVDYHIDQPLIAPDSDAPIVLMPHFDDKLVPGWFDKGLRWRRPRYAENTLMIGPGPALREHLVAGKVPDRKDFYRYAGQDEARLAAWQQALDAGERMRDAFIEFTQAPDPARYVKPL</sequence>